<gene>
    <name evidence="1" type="ORF">FO014_00330</name>
</gene>
<name>A0ABX6GH26_9GAMM</name>
<dbReference type="CDD" id="cd08054">
    <property type="entry name" value="gp6"/>
    <property type="match status" value="1"/>
</dbReference>
<proteinExistence type="predicted"/>
<evidence type="ECO:0000313" key="1">
    <source>
        <dbReference type="EMBL" id="QHA85545.1"/>
    </source>
</evidence>
<dbReference type="EMBL" id="CP041764">
    <property type="protein sequence ID" value="QHA85545.1"/>
    <property type="molecule type" value="Genomic_DNA"/>
</dbReference>
<protein>
    <submittedName>
        <fullName evidence="1">Phage gp6-like head-tail connector protein</fullName>
    </submittedName>
</protein>
<sequence>MLELELVKEHCRLEPDFSADDNLIGVYIGAAKKHVEMYTRRTLYASASDPGYEDDEDHLLLDDDVRTAMLLCVGHWYANREAAVVGASASKLPLAVESLLQPYRIYGL</sequence>
<dbReference type="Pfam" id="PF05135">
    <property type="entry name" value="Phage_connect_1"/>
    <property type="match status" value="1"/>
</dbReference>
<reference evidence="1 2" key="1">
    <citation type="submission" date="2019-07" db="EMBL/GenBank/DDBJ databases">
        <title>Serratia dokdonensis sp. nov., an elicitor of systemic resistance in Nicotiana Tabacum.</title>
        <authorList>
            <person name="Son J.-S."/>
            <person name="Hwang Y.-J."/>
            <person name="Lee S.-Y."/>
            <person name="Ghim S.-Y."/>
        </authorList>
    </citation>
    <scope>NUCLEOTIDE SEQUENCE [LARGE SCALE GENOMIC DNA]</scope>
    <source>
        <strain evidence="1 2">KUDC3025</strain>
    </source>
</reference>
<dbReference type="RefSeq" id="WP_160026937.1">
    <property type="nucleotide sequence ID" value="NZ_CP041764.1"/>
</dbReference>
<dbReference type="Gene3D" id="1.10.3230.30">
    <property type="entry name" value="Phage gp6-like head-tail connector protein"/>
    <property type="match status" value="1"/>
</dbReference>
<keyword evidence="2" id="KW-1185">Reference proteome</keyword>
<dbReference type="InterPro" id="IPR021146">
    <property type="entry name" value="Phage_gp6-like_head-tail"/>
</dbReference>
<organism evidence="1 2">
    <name type="scientific">Serratia rhizosphaerae</name>
    <dbReference type="NCBI Taxonomy" id="2597702"/>
    <lineage>
        <taxon>Bacteria</taxon>
        <taxon>Pseudomonadati</taxon>
        <taxon>Pseudomonadota</taxon>
        <taxon>Gammaproteobacteria</taxon>
        <taxon>Enterobacterales</taxon>
        <taxon>Yersiniaceae</taxon>
        <taxon>Serratia</taxon>
    </lineage>
</organism>
<accession>A0ABX6GH26</accession>
<dbReference type="NCBIfam" id="TIGR01560">
    <property type="entry name" value="put_DNA_pack"/>
    <property type="match status" value="1"/>
</dbReference>
<dbReference type="InterPro" id="IPR006450">
    <property type="entry name" value="Phage_HK97_gp6-like"/>
</dbReference>
<evidence type="ECO:0000313" key="2">
    <source>
        <dbReference type="Proteomes" id="UP000430368"/>
    </source>
</evidence>
<dbReference type="Proteomes" id="UP000430368">
    <property type="component" value="Chromosome"/>
</dbReference>